<feature type="transmembrane region" description="Helical" evidence="1">
    <location>
        <begin position="245"/>
        <end position="264"/>
    </location>
</feature>
<evidence type="ECO:0000313" key="3">
    <source>
        <dbReference type="Proteomes" id="UP000192578"/>
    </source>
</evidence>
<sequence length="289" mass="32181">MVNWFIGVAAGSSDSTLTLTFFLNVDYNIFANLYARSTNNAYNLRGNTTSTNLTRAANYFWMELCRNLDQISGSGFIYDDGLPKPVVIPDDASISELVTTPAPTRPPDRRVAPFGTSYDSTTGTINTVAGNKCWLVNKLAKCSIGNPLDGSGISVKFTMGTLTNYVVVIDVTFPVQPSMDSVTLLNQLKWRNRAQLLNFNLKWILSINASTVTFDCSDGYYDNYTLWLIEDPVAGDHMDITLAGAIYSSIITVLSLIVTVYYVCKLHATNRYIELHQLDFDEEDMYDIE</sequence>
<reference evidence="3" key="1">
    <citation type="submission" date="2017-01" db="EMBL/GenBank/DDBJ databases">
        <title>Comparative genomics of anhydrobiosis in the tardigrade Hypsibius dujardini.</title>
        <authorList>
            <person name="Yoshida Y."/>
            <person name="Koutsovoulos G."/>
            <person name="Laetsch D."/>
            <person name="Stevens L."/>
            <person name="Kumar S."/>
            <person name="Horikawa D."/>
            <person name="Ishino K."/>
            <person name="Komine S."/>
            <person name="Tomita M."/>
            <person name="Blaxter M."/>
            <person name="Arakawa K."/>
        </authorList>
    </citation>
    <scope>NUCLEOTIDE SEQUENCE [LARGE SCALE GENOMIC DNA]</scope>
    <source>
        <strain evidence="3">Z151</strain>
    </source>
</reference>
<keyword evidence="1" id="KW-1133">Transmembrane helix</keyword>
<comment type="caution">
    <text evidence="2">The sequence shown here is derived from an EMBL/GenBank/DDBJ whole genome shotgun (WGS) entry which is preliminary data.</text>
</comment>
<dbReference type="AlphaFoldDB" id="A0A1W0WFD6"/>
<gene>
    <name evidence="2" type="ORF">BV898_11920</name>
</gene>
<dbReference type="EMBL" id="MTYJ01000114">
    <property type="protein sequence ID" value="OQV13926.1"/>
    <property type="molecule type" value="Genomic_DNA"/>
</dbReference>
<organism evidence="2 3">
    <name type="scientific">Hypsibius exemplaris</name>
    <name type="common">Freshwater tardigrade</name>
    <dbReference type="NCBI Taxonomy" id="2072580"/>
    <lineage>
        <taxon>Eukaryota</taxon>
        <taxon>Metazoa</taxon>
        <taxon>Ecdysozoa</taxon>
        <taxon>Tardigrada</taxon>
        <taxon>Eutardigrada</taxon>
        <taxon>Parachela</taxon>
        <taxon>Hypsibioidea</taxon>
        <taxon>Hypsibiidae</taxon>
        <taxon>Hypsibius</taxon>
    </lineage>
</organism>
<proteinExistence type="predicted"/>
<evidence type="ECO:0000313" key="2">
    <source>
        <dbReference type="EMBL" id="OQV13926.1"/>
    </source>
</evidence>
<keyword evidence="1" id="KW-0472">Membrane</keyword>
<keyword evidence="1" id="KW-0812">Transmembrane</keyword>
<name>A0A1W0WFD6_HYPEX</name>
<evidence type="ECO:0000256" key="1">
    <source>
        <dbReference type="SAM" id="Phobius"/>
    </source>
</evidence>
<keyword evidence="3" id="KW-1185">Reference proteome</keyword>
<protein>
    <submittedName>
        <fullName evidence="2">Uncharacterized protein</fullName>
    </submittedName>
</protein>
<accession>A0A1W0WFD6</accession>
<dbReference type="Proteomes" id="UP000192578">
    <property type="component" value="Unassembled WGS sequence"/>
</dbReference>